<keyword evidence="1" id="KW-0479">Metal-binding</keyword>
<keyword evidence="4" id="KW-0238">DNA-binding</keyword>
<dbReference type="EMBL" id="JBFXLU010000354">
    <property type="protein sequence ID" value="KAL2828793.1"/>
    <property type="molecule type" value="Genomic_DNA"/>
</dbReference>
<dbReference type="InterPro" id="IPR036864">
    <property type="entry name" value="Zn2-C6_fun-type_DNA-bd_sf"/>
</dbReference>
<gene>
    <name evidence="9" type="ORF">BJY01DRAFT_128821</name>
</gene>
<evidence type="ECO:0000256" key="4">
    <source>
        <dbReference type="ARBA" id="ARBA00023125"/>
    </source>
</evidence>
<accession>A0ABR4IPP3</accession>
<dbReference type="InterPro" id="IPR001138">
    <property type="entry name" value="Zn2Cys6_DnaBD"/>
</dbReference>
<feature type="compositionally biased region" description="Polar residues" evidence="7">
    <location>
        <begin position="182"/>
        <end position="191"/>
    </location>
</feature>
<dbReference type="SUPFAM" id="SSF57701">
    <property type="entry name" value="Zn2/Cys6 DNA-binding domain"/>
    <property type="match status" value="1"/>
</dbReference>
<keyword evidence="6" id="KW-0539">Nucleus</keyword>
<evidence type="ECO:0000256" key="2">
    <source>
        <dbReference type="ARBA" id="ARBA00022833"/>
    </source>
</evidence>
<evidence type="ECO:0000256" key="5">
    <source>
        <dbReference type="ARBA" id="ARBA00023163"/>
    </source>
</evidence>
<dbReference type="PANTHER" id="PTHR47660">
    <property type="entry name" value="TRANSCRIPTION FACTOR WITH C2H2 AND ZN(2)-CYS(6) DNA BINDING DOMAIN (EUROFUNG)-RELATED-RELATED"/>
    <property type="match status" value="1"/>
</dbReference>
<reference evidence="9 10" key="1">
    <citation type="submission" date="2024-07" db="EMBL/GenBank/DDBJ databases">
        <title>Section-level genome sequencing and comparative genomics of Aspergillus sections Usti and Cavernicolus.</title>
        <authorList>
            <consortium name="Lawrence Berkeley National Laboratory"/>
            <person name="Nybo J.L."/>
            <person name="Vesth T.C."/>
            <person name="Theobald S."/>
            <person name="Frisvad J.C."/>
            <person name="Larsen T.O."/>
            <person name="Kjaerboelling I."/>
            <person name="Rothschild-Mancinelli K."/>
            <person name="Lyhne E.K."/>
            <person name="Kogle M.E."/>
            <person name="Barry K."/>
            <person name="Clum A."/>
            <person name="Na H."/>
            <person name="Ledsgaard L."/>
            <person name="Lin J."/>
            <person name="Lipzen A."/>
            <person name="Kuo A."/>
            <person name="Riley R."/>
            <person name="Mondo S."/>
            <person name="Labutti K."/>
            <person name="Haridas S."/>
            <person name="Pangalinan J."/>
            <person name="Salamov A.A."/>
            <person name="Simmons B.A."/>
            <person name="Magnuson J.K."/>
            <person name="Chen J."/>
            <person name="Drula E."/>
            <person name="Henrissat B."/>
            <person name="Wiebenga A."/>
            <person name="Lubbers R.J."/>
            <person name="Gomes A.C."/>
            <person name="Makela M.R."/>
            <person name="Stajich J."/>
            <person name="Grigoriev I.V."/>
            <person name="Mortensen U.H."/>
            <person name="De Vries R.P."/>
            <person name="Baker S.E."/>
            <person name="Andersen M.R."/>
        </authorList>
    </citation>
    <scope>NUCLEOTIDE SEQUENCE [LARGE SCALE GENOMIC DNA]</scope>
    <source>
        <strain evidence="9 10">CBS 123904</strain>
    </source>
</reference>
<dbReference type="PROSITE" id="PS00463">
    <property type="entry name" value="ZN2_CY6_FUNGAL_1"/>
    <property type="match status" value="1"/>
</dbReference>
<feature type="region of interest" description="Disordered" evidence="7">
    <location>
        <begin position="469"/>
        <end position="488"/>
    </location>
</feature>
<feature type="region of interest" description="Disordered" evidence="7">
    <location>
        <begin position="80"/>
        <end position="106"/>
    </location>
</feature>
<feature type="region of interest" description="Disordered" evidence="7">
    <location>
        <begin position="159"/>
        <end position="221"/>
    </location>
</feature>
<evidence type="ECO:0000313" key="10">
    <source>
        <dbReference type="Proteomes" id="UP001610446"/>
    </source>
</evidence>
<evidence type="ECO:0000256" key="7">
    <source>
        <dbReference type="SAM" id="MobiDB-lite"/>
    </source>
</evidence>
<dbReference type="CDD" id="cd00067">
    <property type="entry name" value="GAL4"/>
    <property type="match status" value="1"/>
</dbReference>
<dbReference type="Pfam" id="PF00172">
    <property type="entry name" value="Zn_clus"/>
    <property type="match status" value="1"/>
</dbReference>
<evidence type="ECO:0000259" key="8">
    <source>
        <dbReference type="PROSITE" id="PS50048"/>
    </source>
</evidence>
<dbReference type="SMART" id="SM00066">
    <property type="entry name" value="GAL4"/>
    <property type="match status" value="1"/>
</dbReference>
<name>A0ABR4IPP3_9EURO</name>
<dbReference type="Gene3D" id="4.10.240.10">
    <property type="entry name" value="Zn(2)-C6 fungal-type DNA-binding domain"/>
    <property type="match status" value="1"/>
</dbReference>
<comment type="caution">
    <text evidence="9">The sequence shown here is derived from an EMBL/GenBank/DDBJ whole genome shotgun (WGS) entry which is preliminary data.</text>
</comment>
<dbReference type="PANTHER" id="PTHR47660:SF3">
    <property type="entry name" value="FINGER DOMAIN PROTEIN, PUTATIVE (AFU_ORTHOLOGUE AFUA_4G03310)-RELATED"/>
    <property type="match status" value="1"/>
</dbReference>
<keyword evidence="3" id="KW-0805">Transcription regulation</keyword>
<feature type="domain" description="Zn(2)-C6 fungal-type" evidence="8">
    <location>
        <begin position="47"/>
        <end position="77"/>
    </location>
</feature>
<evidence type="ECO:0000256" key="1">
    <source>
        <dbReference type="ARBA" id="ARBA00022723"/>
    </source>
</evidence>
<evidence type="ECO:0000313" key="9">
    <source>
        <dbReference type="EMBL" id="KAL2828793.1"/>
    </source>
</evidence>
<evidence type="ECO:0000256" key="3">
    <source>
        <dbReference type="ARBA" id="ARBA00023015"/>
    </source>
</evidence>
<feature type="compositionally biased region" description="Polar residues" evidence="7">
    <location>
        <begin position="81"/>
        <end position="106"/>
    </location>
</feature>
<keyword evidence="10" id="KW-1185">Reference proteome</keyword>
<dbReference type="Proteomes" id="UP001610446">
    <property type="component" value="Unassembled WGS sequence"/>
</dbReference>
<keyword evidence="5" id="KW-0804">Transcription</keyword>
<proteinExistence type="predicted"/>
<dbReference type="PRINTS" id="PR00755">
    <property type="entry name" value="AFLATOXINBRP"/>
</dbReference>
<organism evidence="9 10">
    <name type="scientific">Aspergillus pseudoustus</name>
    <dbReference type="NCBI Taxonomy" id="1810923"/>
    <lineage>
        <taxon>Eukaryota</taxon>
        <taxon>Fungi</taxon>
        <taxon>Dikarya</taxon>
        <taxon>Ascomycota</taxon>
        <taxon>Pezizomycotina</taxon>
        <taxon>Eurotiomycetes</taxon>
        <taxon>Eurotiomycetidae</taxon>
        <taxon>Eurotiales</taxon>
        <taxon>Aspergillaceae</taxon>
        <taxon>Aspergillus</taxon>
        <taxon>Aspergillus subgen. Nidulantes</taxon>
    </lineage>
</organism>
<keyword evidence="2" id="KW-0862">Zinc</keyword>
<evidence type="ECO:0000256" key="6">
    <source>
        <dbReference type="ARBA" id="ARBA00023242"/>
    </source>
</evidence>
<sequence>MHAGEIKNQSILRCGLCNKPFDKPSTLKRHGYYCRSRRTGNTVRSRSCIPCAKAKARCDNQRPECSRCVGRAGECRYPTTAGVSAKSTPSSQESDPSFSIPSNAQSEGRELAHDSLVVADVTANLGLGFEVGGEYLPWDDLDIDFADFLNQPLNMNLSSSTGNKDVQYPSPGSSIPAESPASAVQQPSKQTPTPLTSIPPPMPSLPRLLIPRPNSKAGTQRTTTLIQHTLKSYLMLLRRTMLPPFIHPLSLTAHHTNSVNPNYANPLAKCLSWIRTTSSECTGRAVFWGNVRSECERLCVEYSGLDKWDLLSAMQASAFYILVRIDEGETEHNNLDFLLLATVTVLAKQLTWDGYGALVPQTPLLSESQIELDEAWKDWVIEESRRRLAIVYRVINMLVYFEPAARCDLPKDLVLAPLPAKKQLWEAPDRLAWKQEVDREPGVRTAFGLAVTGELVRFEVERDGEGADVDVHAGDRDRARDGGRSVEERRGRGEVLAIHEDLLLHKATNTSGKSLLRSEASWEEWCEGMDGLGGLIMLVASLFA</sequence>
<protein>
    <recommendedName>
        <fullName evidence="8">Zn(2)-C6 fungal-type domain-containing protein</fullName>
    </recommendedName>
</protein>
<dbReference type="PROSITE" id="PS50048">
    <property type="entry name" value="ZN2_CY6_FUNGAL_2"/>
    <property type="match status" value="1"/>
</dbReference>